<evidence type="ECO:0000313" key="1">
    <source>
        <dbReference type="EMBL" id="CAA9456234.1"/>
    </source>
</evidence>
<organism evidence="1">
    <name type="scientific">uncultured Rubrobacteraceae bacterium</name>
    <dbReference type="NCBI Taxonomy" id="349277"/>
    <lineage>
        <taxon>Bacteria</taxon>
        <taxon>Bacillati</taxon>
        <taxon>Actinomycetota</taxon>
        <taxon>Rubrobacteria</taxon>
        <taxon>Rubrobacterales</taxon>
        <taxon>Rubrobacteraceae</taxon>
        <taxon>environmental samples</taxon>
    </lineage>
</organism>
<accession>A0A6J4QX84</accession>
<sequence length="44" mass="4795">MRFDQATLAVCGDPIICRALVLLLRNPDYNVRYLPDTSLGVSGG</sequence>
<gene>
    <name evidence="1" type="ORF">AVDCRST_MAG02-2306</name>
</gene>
<dbReference type="AlphaFoldDB" id="A0A6J4QX84"/>
<name>A0A6J4QX84_9ACTN</name>
<reference evidence="1" key="1">
    <citation type="submission" date="2020-02" db="EMBL/GenBank/DDBJ databases">
        <authorList>
            <person name="Meier V. D."/>
        </authorList>
    </citation>
    <scope>NUCLEOTIDE SEQUENCE</scope>
    <source>
        <strain evidence="1">AVDCRST_MAG02</strain>
    </source>
</reference>
<dbReference type="EMBL" id="CADCVH010000053">
    <property type="protein sequence ID" value="CAA9456234.1"/>
    <property type="molecule type" value="Genomic_DNA"/>
</dbReference>
<protein>
    <submittedName>
        <fullName evidence="1">Uncharacterized protein</fullName>
    </submittedName>
</protein>
<proteinExistence type="predicted"/>